<keyword evidence="3" id="KW-1185">Reference proteome</keyword>
<dbReference type="InterPro" id="IPR014729">
    <property type="entry name" value="Rossmann-like_a/b/a_fold"/>
</dbReference>
<dbReference type="EMBL" id="JBHSXQ010000007">
    <property type="protein sequence ID" value="MFC6907201.1"/>
    <property type="molecule type" value="Genomic_DNA"/>
</dbReference>
<sequence>MAYEAGIRVGVRTRSLSEARLSYIRQLGATDVFIDHADTDEEPDEFIDRSKEITVEVVHNAIPSVSELKSAQKQVEVDSVFGDIPDIILTEANKRNCDHIFVTGEKRSPTGKAVFGDTAQSIILNFEGPVTVQVDRF</sequence>
<dbReference type="RefSeq" id="WP_340605791.1">
    <property type="nucleotide sequence ID" value="NZ_JBBMXV010000007.1"/>
</dbReference>
<evidence type="ECO:0000259" key="1">
    <source>
        <dbReference type="Pfam" id="PF00582"/>
    </source>
</evidence>
<reference evidence="2 3" key="1">
    <citation type="journal article" date="2019" name="Int. J. Syst. Evol. Microbiol.">
        <title>The Global Catalogue of Microorganisms (GCM) 10K type strain sequencing project: providing services to taxonomists for standard genome sequencing and annotation.</title>
        <authorList>
            <consortium name="The Broad Institute Genomics Platform"/>
            <consortium name="The Broad Institute Genome Sequencing Center for Infectious Disease"/>
            <person name="Wu L."/>
            <person name="Ma J."/>
        </authorList>
    </citation>
    <scope>NUCLEOTIDE SEQUENCE [LARGE SCALE GENOMIC DNA]</scope>
    <source>
        <strain evidence="2 3">CGMCC 1.3240</strain>
    </source>
</reference>
<comment type="caution">
    <text evidence="2">The sequence shown here is derived from an EMBL/GenBank/DDBJ whole genome shotgun (WGS) entry which is preliminary data.</text>
</comment>
<name>A0ABD5VBV9_9EURY</name>
<feature type="domain" description="UspA" evidence="1">
    <location>
        <begin position="57"/>
        <end position="132"/>
    </location>
</feature>
<evidence type="ECO:0000313" key="2">
    <source>
        <dbReference type="EMBL" id="MFC6907201.1"/>
    </source>
</evidence>
<evidence type="ECO:0000313" key="3">
    <source>
        <dbReference type="Proteomes" id="UP001596312"/>
    </source>
</evidence>
<dbReference type="AlphaFoldDB" id="A0ABD5VBV9"/>
<dbReference type="Proteomes" id="UP001596312">
    <property type="component" value="Unassembled WGS sequence"/>
</dbReference>
<protein>
    <submittedName>
        <fullName evidence="2">Universal stress protein</fullName>
    </submittedName>
</protein>
<organism evidence="2 3">
    <name type="scientific">Halalkalicoccus tibetensis</name>
    <dbReference type="NCBI Taxonomy" id="175632"/>
    <lineage>
        <taxon>Archaea</taxon>
        <taxon>Methanobacteriati</taxon>
        <taxon>Methanobacteriota</taxon>
        <taxon>Stenosarchaea group</taxon>
        <taxon>Halobacteria</taxon>
        <taxon>Halobacteriales</taxon>
        <taxon>Halococcaceae</taxon>
        <taxon>Halalkalicoccus</taxon>
    </lineage>
</organism>
<gene>
    <name evidence="2" type="ORF">ACFQGH_18630</name>
</gene>
<proteinExistence type="predicted"/>
<dbReference type="InterPro" id="IPR006016">
    <property type="entry name" value="UspA"/>
</dbReference>
<dbReference type="Gene3D" id="3.40.50.620">
    <property type="entry name" value="HUPs"/>
    <property type="match status" value="1"/>
</dbReference>
<dbReference type="Pfam" id="PF00582">
    <property type="entry name" value="Usp"/>
    <property type="match status" value="1"/>
</dbReference>
<dbReference type="SUPFAM" id="SSF52402">
    <property type="entry name" value="Adenine nucleotide alpha hydrolases-like"/>
    <property type="match status" value="1"/>
</dbReference>
<accession>A0ABD5VBV9</accession>